<feature type="domain" description="RNA-binding S4" evidence="11">
    <location>
        <begin position="338"/>
        <end position="399"/>
    </location>
</feature>
<dbReference type="InterPro" id="IPR024088">
    <property type="entry name" value="Tyr-tRNA-ligase_bac-type"/>
</dbReference>
<gene>
    <name evidence="9" type="primary">tyrS</name>
    <name evidence="12" type="ORF">HF203_14170</name>
</gene>
<organism evidence="12 13">
    <name type="scientific">Marichromatium bheemlicum</name>
    <dbReference type="NCBI Taxonomy" id="365339"/>
    <lineage>
        <taxon>Bacteria</taxon>
        <taxon>Pseudomonadati</taxon>
        <taxon>Pseudomonadota</taxon>
        <taxon>Gammaproteobacteria</taxon>
        <taxon>Chromatiales</taxon>
        <taxon>Chromatiaceae</taxon>
        <taxon>Marichromatium</taxon>
    </lineage>
</organism>
<name>A0ABX1IBF6_9GAMM</name>
<dbReference type="Gene3D" id="3.10.290.10">
    <property type="entry name" value="RNA-binding S4 domain"/>
    <property type="match status" value="1"/>
</dbReference>
<keyword evidence="6 9" id="KW-0648">Protein biosynthesis</keyword>
<evidence type="ECO:0000256" key="1">
    <source>
        <dbReference type="ARBA" id="ARBA00022490"/>
    </source>
</evidence>
<comment type="similarity">
    <text evidence="9">Belongs to the class-I aminoacyl-tRNA synthetase family. TyrS type 2 subfamily.</text>
</comment>
<feature type="short sequence motif" description="'HIGH' region" evidence="9">
    <location>
        <begin position="42"/>
        <end position="51"/>
    </location>
</feature>
<dbReference type="EMBL" id="JAAXKX010000025">
    <property type="protein sequence ID" value="NKN34369.1"/>
    <property type="molecule type" value="Genomic_DNA"/>
</dbReference>
<comment type="catalytic activity">
    <reaction evidence="8 9">
        <text>tRNA(Tyr) + L-tyrosine + ATP = L-tyrosyl-tRNA(Tyr) + AMP + diphosphate + H(+)</text>
        <dbReference type="Rhea" id="RHEA:10220"/>
        <dbReference type="Rhea" id="RHEA-COMP:9706"/>
        <dbReference type="Rhea" id="RHEA-COMP:9707"/>
        <dbReference type="ChEBI" id="CHEBI:15378"/>
        <dbReference type="ChEBI" id="CHEBI:30616"/>
        <dbReference type="ChEBI" id="CHEBI:33019"/>
        <dbReference type="ChEBI" id="CHEBI:58315"/>
        <dbReference type="ChEBI" id="CHEBI:78442"/>
        <dbReference type="ChEBI" id="CHEBI:78536"/>
        <dbReference type="ChEBI" id="CHEBI:456215"/>
        <dbReference type="EC" id="6.1.1.1"/>
    </reaction>
</comment>
<dbReference type="InterPro" id="IPR002305">
    <property type="entry name" value="aa-tRNA-synth_Ic"/>
</dbReference>
<keyword evidence="4 9" id="KW-0067">ATP-binding</keyword>
<evidence type="ECO:0000313" key="12">
    <source>
        <dbReference type="EMBL" id="NKN34369.1"/>
    </source>
</evidence>
<comment type="caution">
    <text evidence="12">The sequence shown here is derived from an EMBL/GenBank/DDBJ whole genome shotgun (WGS) entry which is preliminary data.</text>
</comment>
<dbReference type="RefSeq" id="WP_168670753.1">
    <property type="nucleotide sequence ID" value="NZ_JAAXKX010000025.1"/>
</dbReference>
<dbReference type="CDD" id="cd00805">
    <property type="entry name" value="TyrRS_core"/>
    <property type="match status" value="1"/>
</dbReference>
<dbReference type="HAMAP" id="MF_02007">
    <property type="entry name" value="Tyr_tRNA_synth_type2"/>
    <property type="match status" value="1"/>
</dbReference>
<dbReference type="CDD" id="cd00165">
    <property type="entry name" value="S4"/>
    <property type="match status" value="1"/>
</dbReference>
<dbReference type="SUPFAM" id="SSF55174">
    <property type="entry name" value="Alpha-L RNA-binding motif"/>
    <property type="match status" value="1"/>
</dbReference>
<dbReference type="InterPro" id="IPR001412">
    <property type="entry name" value="aa-tRNA-synth_I_CS"/>
</dbReference>
<evidence type="ECO:0000256" key="8">
    <source>
        <dbReference type="ARBA" id="ARBA00048248"/>
    </source>
</evidence>
<dbReference type="NCBIfam" id="TIGR00234">
    <property type="entry name" value="tyrS"/>
    <property type="match status" value="1"/>
</dbReference>
<reference evidence="12 13" key="1">
    <citation type="submission" date="2020-04" db="EMBL/GenBank/DDBJ databases">
        <title>Draft Whole-Genome sequence of Marichromatium bheemlicum DSM 18632, type strain.</title>
        <authorList>
            <person name="Kyndt J.A."/>
            <person name="Meyer T.E."/>
        </authorList>
    </citation>
    <scope>NUCLEOTIDE SEQUENCE [LARGE SCALE GENOMIC DNA]</scope>
    <source>
        <strain evidence="12 13">DSM 18632</strain>
    </source>
</reference>
<evidence type="ECO:0000256" key="5">
    <source>
        <dbReference type="ARBA" id="ARBA00022884"/>
    </source>
</evidence>
<evidence type="ECO:0000256" key="4">
    <source>
        <dbReference type="ARBA" id="ARBA00022840"/>
    </source>
</evidence>
<evidence type="ECO:0000256" key="3">
    <source>
        <dbReference type="ARBA" id="ARBA00022741"/>
    </source>
</evidence>
<dbReference type="SMART" id="SM00363">
    <property type="entry name" value="S4"/>
    <property type="match status" value="1"/>
</dbReference>
<evidence type="ECO:0000256" key="6">
    <source>
        <dbReference type="ARBA" id="ARBA00022917"/>
    </source>
</evidence>
<dbReference type="PANTHER" id="PTHR11766">
    <property type="entry name" value="TYROSYL-TRNA SYNTHETASE"/>
    <property type="match status" value="1"/>
</dbReference>
<evidence type="ECO:0000256" key="2">
    <source>
        <dbReference type="ARBA" id="ARBA00022598"/>
    </source>
</evidence>
<keyword evidence="7 9" id="KW-0030">Aminoacyl-tRNA synthetase</keyword>
<accession>A0ABX1IBF6</accession>
<keyword evidence="13" id="KW-1185">Reference proteome</keyword>
<evidence type="ECO:0000256" key="10">
    <source>
        <dbReference type="PROSITE-ProRule" id="PRU00182"/>
    </source>
</evidence>
<dbReference type="PANTHER" id="PTHR11766:SF1">
    <property type="entry name" value="TYROSINE--TRNA LIGASE"/>
    <property type="match status" value="1"/>
</dbReference>
<protein>
    <recommendedName>
        <fullName evidence="9">Tyrosine--tRNA ligase</fullName>
        <ecNumber evidence="9">6.1.1.1</ecNumber>
    </recommendedName>
    <alternativeName>
        <fullName evidence="9">Tyrosyl-tRNA synthetase</fullName>
        <shortName evidence="9">TyrRS</shortName>
    </alternativeName>
</protein>
<feature type="binding site" evidence="9">
    <location>
        <position position="229"/>
    </location>
    <ligand>
        <name>ATP</name>
        <dbReference type="ChEBI" id="CHEBI:30616"/>
    </ligand>
</feature>
<dbReference type="Pfam" id="PF01479">
    <property type="entry name" value="S4"/>
    <property type="match status" value="1"/>
</dbReference>
<keyword evidence="1 9" id="KW-0963">Cytoplasm</keyword>
<feature type="short sequence motif" description="'KMSKS' region" evidence="9">
    <location>
        <begin position="226"/>
        <end position="230"/>
    </location>
</feature>
<keyword evidence="2 9" id="KW-0436">Ligase</keyword>
<dbReference type="PRINTS" id="PR01040">
    <property type="entry name" value="TRNASYNTHTYR"/>
</dbReference>
<proteinExistence type="inferred from homology"/>
<comment type="subcellular location">
    <subcellularLocation>
        <location evidence="9">Cytoplasm</location>
    </subcellularLocation>
</comment>
<dbReference type="InterPro" id="IPR024108">
    <property type="entry name" value="Tyr-tRNA-ligase_bac_2"/>
</dbReference>
<dbReference type="Gene3D" id="3.40.50.620">
    <property type="entry name" value="HUPs"/>
    <property type="match status" value="1"/>
</dbReference>
<keyword evidence="3 9" id="KW-0547">Nucleotide-binding</keyword>
<comment type="function">
    <text evidence="9">Catalyzes the attachment of tyrosine to tRNA(Tyr) in a two-step reaction: tyrosine is first activated by ATP to form Tyr-AMP and then transferred to the acceptor end of tRNA(Tyr).</text>
</comment>
<dbReference type="GO" id="GO:0004831">
    <property type="term" value="F:tyrosine-tRNA ligase activity"/>
    <property type="evidence" value="ECO:0007669"/>
    <property type="project" value="UniProtKB-EC"/>
</dbReference>
<evidence type="ECO:0000313" key="13">
    <source>
        <dbReference type="Proteomes" id="UP000740754"/>
    </source>
</evidence>
<dbReference type="InterPro" id="IPR002942">
    <property type="entry name" value="S4_RNA-bd"/>
</dbReference>
<dbReference type="InterPro" id="IPR002307">
    <property type="entry name" value="Tyr-tRNA-ligase"/>
</dbReference>
<dbReference type="Proteomes" id="UP000740754">
    <property type="component" value="Unassembled WGS sequence"/>
</dbReference>
<dbReference type="InterPro" id="IPR036986">
    <property type="entry name" value="S4_RNA-bd_sf"/>
</dbReference>
<dbReference type="SUPFAM" id="SSF52374">
    <property type="entry name" value="Nucleotidylyl transferase"/>
    <property type="match status" value="1"/>
</dbReference>
<keyword evidence="5 10" id="KW-0694">RNA-binding</keyword>
<dbReference type="PROSITE" id="PS50889">
    <property type="entry name" value="S4"/>
    <property type="match status" value="1"/>
</dbReference>
<comment type="subunit">
    <text evidence="9">Homodimer.</text>
</comment>
<dbReference type="InterPro" id="IPR014729">
    <property type="entry name" value="Rossmann-like_a/b/a_fold"/>
</dbReference>
<dbReference type="EC" id="6.1.1.1" evidence="9"/>
<evidence type="ECO:0000259" key="11">
    <source>
        <dbReference type="SMART" id="SM00363"/>
    </source>
</evidence>
<dbReference type="Pfam" id="PF00579">
    <property type="entry name" value="tRNA-synt_1b"/>
    <property type="match status" value="1"/>
</dbReference>
<sequence>MEALDHALALIKRGTDEILVEDLLRKKLARGGSLRIKAGFDPTAPDLHLGHTVLINKLRQFQDLGHEVLFLIGDFTGMIGDPSGKSATRPPLTREQIMENAATYREQVFKILDPDRTQVIFNSQWMDELGAAGLIQIAARHTVARMLERDDFDKRYKSGQPIAIHEFLYPLIQGYDSCQLKADVELGGTDQKFNLLVGRQLQESFGQEPQVAITVPILEGLDGVQKMSKSLGNYIGITEAPSEMFGKIMSVSDTLMWRYFVLLSRREMREIEAWQQAVEEGANPRDIKFELALELVGRFHGQEAARHAKEEFIARFQQGAMPEEIESLAVAPQADGGLPIANLLKEAGLVKSTSEAIRMIGQGAVRIDGERIEDTHLVCASGSEHVYQVGKRRFARVRVS</sequence>
<dbReference type="Gene3D" id="1.10.240.10">
    <property type="entry name" value="Tyrosyl-Transfer RNA Synthetase"/>
    <property type="match status" value="1"/>
</dbReference>
<dbReference type="PROSITE" id="PS00178">
    <property type="entry name" value="AA_TRNA_LIGASE_I"/>
    <property type="match status" value="1"/>
</dbReference>
<evidence type="ECO:0000256" key="9">
    <source>
        <dbReference type="HAMAP-Rule" id="MF_02007"/>
    </source>
</evidence>
<evidence type="ECO:0000256" key="7">
    <source>
        <dbReference type="ARBA" id="ARBA00023146"/>
    </source>
</evidence>